<dbReference type="EMBL" id="AP018823">
    <property type="protein sequence ID" value="BBF84797.1"/>
    <property type="molecule type" value="Genomic_DNA"/>
</dbReference>
<dbReference type="EC" id="5.3.1.22" evidence="5"/>
<name>A0A3G9GGM7_9NEIS</name>
<reference evidence="5 6" key="2">
    <citation type="journal article" date="2017" name="Genome Announc.">
        <title>Draft genome sequence of Aquitalea magnusonii strain H3, a plant growth-promoting bacterium of duckweed Lemna minor.</title>
        <authorList>
            <person name="Ishizawa H."/>
            <person name="Kuroda M."/>
            <person name="Ike M."/>
        </authorList>
    </citation>
    <scope>NUCLEOTIDE SEQUENCE [LARGE SCALE GENOMIC DNA]</scope>
    <source>
        <strain evidence="5 6">H3</strain>
    </source>
</reference>
<dbReference type="PIRSF" id="PIRSF006241">
    <property type="entry name" value="HyI"/>
    <property type="match status" value="1"/>
</dbReference>
<feature type="active site" description="Proton donor/acceptor" evidence="3">
    <location>
        <position position="237"/>
    </location>
</feature>
<evidence type="ECO:0000256" key="2">
    <source>
        <dbReference type="PIRNR" id="PIRNR006241"/>
    </source>
</evidence>
<evidence type="ECO:0000313" key="5">
    <source>
        <dbReference type="EMBL" id="BBF84797.1"/>
    </source>
</evidence>
<dbReference type="STRING" id="332411.VI06_20315"/>
<keyword evidence="1 2" id="KW-0413">Isomerase</keyword>
<accession>A0A3G9GGM7</accession>
<dbReference type="GO" id="GO:0008903">
    <property type="term" value="F:hydroxypyruvate isomerase activity"/>
    <property type="evidence" value="ECO:0007669"/>
    <property type="project" value="UniProtKB-EC"/>
</dbReference>
<evidence type="ECO:0000259" key="4">
    <source>
        <dbReference type="Pfam" id="PF01261"/>
    </source>
</evidence>
<dbReference type="RefSeq" id="WP_197715509.1">
    <property type="nucleotide sequence ID" value="NZ_AP018823.1"/>
</dbReference>
<dbReference type="InterPro" id="IPR050417">
    <property type="entry name" value="Sugar_Epim/Isomerase"/>
</dbReference>
<gene>
    <name evidence="5" type="ORF">DLM_1172</name>
</gene>
<keyword evidence="5" id="KW-0670">Pyruvate</keyword>
<dbReference type="KEGG" id="amah:DLM_1172"/>
<sequence>MLKLCANLSMLFSHLPWPERFAAARAAGFAAVEIQFPYEHTVEQLQGWLNQHQLKLVLINAPAGDLMQGGAGLAGQPGKEAEFASGLQQCLHYATQLGVEAVNILPGRLAEGSRRQQALATLNANLLMAAELLGQHHIRCTVEAINRHDMPGFLVSTLAELQQLPAHPNLFWQIDLYHMASMGEALAPLLAQHWQRIGHLQFADYPGRGAPGSGALDFASLFSQIKALPYAFWSGAEYRDNNGDMGWLASLPGQQDDAALRH</sequence>
<dbReference type="PANTHER" id="PTHR43489:SF6">
    <property type="entry name" value="HYDROXYPYRUVATE ISOMERASE-RELATED"/>
    <property type="match status" value="1"/>
</dbReference>
<comment type="similarity">
    <text evidence="2">Belongs to the hyi family.</text>
</comment>
<proteinExistence type="inferred from homology"/>
<reference evidence="6" key="1">
    <citation type="journal article" date="2017" name="Biotechnol. Biofuels">
        <title>Evaluation of environmental bacterial communities as a factor affecting the growth of duckweed Lemna minor.</title>
        <authorList>
            <person name="Ishizawa H."/>
            <person name="Kuroda M."/>
            <person name="Morikawa M."/>
            <person name="Ike M."/>
        </authorList>
    </citation>
    <scope>NUCLEOTIDE SEQUENCE [LARGE SCALE GENOMIC DNA]</scope>
    <source>
        <strain evidence="6">H3</strain>
    </source>
</reference>
<dbReference type="Gene3D" id="3.20.20.150">
    <property type="entry name" value="Divalent-metal-dependent TIM barrel enzymes"/>
    <property type="match status" value="1"/>
</dbReference>
<organism evidence="5 6">
    <name type="scientific">Aquitalea magnusonii</name>
    <dbReference type="NCBI Taxonomy" id="332411"/>
    <lineage>
        <taxon>Bacteria</taxon>
        <taxon>Pseudomonadati</taxon>
        <taxon>Pseudomonadota</taxon>
        <taxon>Betaproteobacteria</taxon>
        <taxon>Neisseriales</taxon>
        <taxon>Chromobacteriaceae</taxon>
        <taxon>Aquitalea</taxon>
    </lineage>
</organism>
<dbReference type="SUPFAM" id="SSF51658">
    <property type="entry name" value="Xylose isomerase-like"/>
    <property type="match status" value="1"/>
</dbReference>
<dbReference type="AlphaFoldDB" id="A0A3G9GGM7"/>
<evidence type="ECO:0000313" key="6">
    <source>
        <dbReference type="Proteomes" id="UP000198290"/>
    </source>
</evidence>
<dbReference type="InterPro" id="IPR036237">
    <property type="entry name" value="Xyl_isomerase-like_sf"/>
</dbReference>
<evidence type="ECO:0000256" key="3">
    <source>
        <dbReference type="PIRSR" id="PIRSR006241-50"/>
    </source>
</evidence>
<reference evidence="6" key="3">
    <citation type="journal article" date="2017" name="Plant Physiol. Biochem.">
        <title>Differential oxidative and antioxidative response of duckweed Lemna minor toward plant growth promoting/inhibiting bacteria.</title>
        <authorList>
            <person name="Ishizawa H."/>
            <person name="Kuroda M."/>
            <person name="Morikawa M."/>
            <person name="Ike M."/>
        </authorList>
    </citation>
    <scope>NUCLEOTIDE SEQUENCE [LARGE SCALE GENOMIC DNA]</scope>
    <source>
        <strain evidence="6">H3</strain>
    </source>
</reference>
<evidence type="ECO:0000256" key="1">
    <source>
        <dbReference type="ARBA" id="ARBA00023235"/>
    </source>
</evidence>
<protein>
    <submittedName>
        <fullName evidence="5">Hydroxypyruvate isomerase</fullName>
        <ecNumber evidence="5">5.3.1.22</ecNumber>
    </submittedName>
</protein>
<keyword evidence="6" id="KW-1185">Reference proteome</keyword>
<dbReference type="InterPro" id="IPR013022">
    <property type="entry name" value="Xyl_isomerase-like_TIM-brl"/>
</dbReference>
<dbReference type="InterPro" id="IPR026040">
    <property type="entry name" value="HyI-like"/>
</dbReference>
<feature type="active site" description="Proton donor/acceptor" evidence="3">
    <location>
        <position position="143"/>
    </location>
</feature>
<feature type="domain" description="Xylose isomerase-like TIM barrel" evidence="4">
    <location>
        <begin position="21"/>
        <end position="242"/>
    </location>
</feature>
<dbReference type="PANTHER" id="PTHR43489">
    <property type="entry name" value="ISOMERASE"/>
    <property type="match status" value="1"/>
</dbReference>
<dbReference type="Proteomes" id="UP000198290">
    <property type="component" value="Chromosome"/>
</dbReference>
<dbReference type="GO" id="GO:0046487">
    <property type="term" value="P:glyoxylate metabolic process"/>
    <property type="evidence" value="ECO:0007669"/>
    <property type="project" value="TreeGrafter"/>
</dbReference>
<dbReference type="Pfam" id="PF01261">
    <property type="entry name" value="AP_endonuc_2"/>
    <property type="match status" value="1"/>
</dbReference>